<dbReference type="Proteomes" id="UP000185427">
    <property type="component" value="Chromosome"/>
</dbReference>
<protein>
    <recommendedName>
        <fullName evidence="4">DUF975 family protein</fullName>
    </recommendedName>
</protein>
<dbReference type="AlphaFoldDB" id="A0A1L7GUT8"/>
<dbReference type="EMBL" id="CP019030">
    <property type="protein sequence ID" value="APU45744.1"/>
    <property type="molecule type" value="Genomic_DNA"/>
</dbReference>
<feature type="transmembrane region" description="Helical" evidence="1">
    <location>
        <begin position="220"/>
        <end position="247"/>
    </location>
</feature>
<name>A0A1L7GUT8_LIMFE</name>
<sequence>MNILSRVPLKAFTAKLKDLVKPGYTKAMWPTGGFFLIYIALTALLVYVDLSFVSTLYMNLMMLMYGMASTSGILLALLELLGVFALILALGFWFNFISTAVVFTYQDRLQHPDVVVGPSTIWKNFKHLRKNQLWRISLYTGLFIFLWTLPLTIVGSFVSKYTWAVYTIRILNYLIIIWKSYEYSQATLLYREKQPDFLGQSMRHALTASRRFMGGLKFNFLLLQIVLVLLPIVVWSAIFGGVAYYGIYTATYFFMYLGYALIALGITAYLPVVYAISALFYEEAKKHIKVDANFIGLFKPVEVLTGEAFQYGHEPVVEEKPTKKAKKGKAQAAK</sequence>
<gene>
    <name evidence="2" type="ORF">BUW47_04540</name>
</gene>
<feature type="transmembrane region" description="Helical" evidence="1">
    <location>
        <begin position="136"/>
        <end position="157"/>
    </location>
</feature>
<feature type="transmembrane region" description="Helical" evidence="1">
    <location>
        <begin position="163"/>
        <end position="181"/>
    </location>
</feature>
<evidence type="ECO:0000313" key="3">
    <source>
        <dbReference type="Proteomes" id="UP000185427"/>
    </source>
</evidence>
<accession>A0A1L7GUT8</accession>
<proteinExistence type="predicted"/>
<organism evidence="2 3">
    <name type="scientific">Limosilactobacillus fermentum</name>
    <name type="common">Lactobacillus fermentum</name>
    <dbReference type="NCBI Taxonomy" id="1613"/>
    <lineage>
        <taxon>Bacteria</taxon>
        <taxon>Bacillati</taxon>
        <taxon>Bacillota</taxon>
        <taxon>Bacilli</taxon>
        <taxon>Lactobacillales</taxon>
        <taxon>Lactobacillaceae</taxon>
        <taxon>Limosilactobacillus</taxon>
    </lineage>
</organism>
<evidence type="ECO:0008006" key="4">
    <source>
        <dbReference type="Google" id="ProtNLM"/>
    </source>
</evidence>
<dbReference type="RefSeq" id="WP_075667276.1">
    <property type="nucleotide sequence ID" value="NZ_CP019030.1"/>
</dbReference>
<keyword evidence="1" id="KW-0812">Transmembrane</keyword>
<feature type="transmembrane region" description="Helical" evidence="1">
    <location>
        <begin position="27"/>
        <end position="48"/>
    </location>
</feature>
<keyword evidence="1" id="KW-0472">Membrane</keyword>
<reference evidence="2 3" key="1">
    <citation type="submission" date="2016-12" db="EMBL/GenBank/DDBJ databases">
        <title>Complete Genome Sequence of Lactobacillus fermentum Strain SNUV175, a Probiotic for Treatment of Bacterial Vaginosis.</title>
        <authorList>
            <person name="Lee S."/>
            <person name="You H.J."/>
            <person name="Kwon B."/>
            <person name="Ko G."/>
        </authorList>
    </citation>
    <scope>NUCLEOTIDE SEQUENCE [LARGE SCALE GENOMIC DNA]</scope>
    <source>
        <strain evidence="2 3">SNUV175</strain>
    </source>
</reference>
<evidence type="ECO:0000256" key="1">
    <source>
        <dbReference type="SAM" id="Phobius"/>
    </source>
</evidence>
<feature type="transmembrane region" description="Helical" evidence="1">
    <location>
        <begin position="253"/>
        <end position="281"/>
    </location>
</feature>
<keyword evidence="1" id="KW-1133">Transmembrane helix</keyword>
<evidence type="ECO:0000313" key="2">
    <source>
        <dbReference type="EMBL" id="APU45744.1"/>
    </source>
</evidence>
<dbReference type="OrthoDB" id="2283061at2"/>